<gene>
    <name evidence="2" type="ORF">EJ03DRAFT_355206</name>
</gene>
<dbReference type="OrthoDB" id="420046at2759"/>
<protein>
    <recommendedName>
        <fullName evidence="4">Histidine kinase group protein</fullName>
    </recommendedName>
</protein>
<feature type="region of interest" description="Disordered" evidence="1">
    <location>
        <begin position="720"/>
        <end position="767"/>
    </location>
</feature>
<name>A0A6G1KWN1_9PEZI</name>
<feature type="compositionally biased region" description="Low complexity" evidence="1">
    <location>
        <begin position="654"/>
        <end position="674"/>
    </location>
</feature>
<feature type="region of interest" description="Disordered" evidence="1">
    <location>
        <begin position="574"/>
        <end position="606"/>
    </location>
</feature>
<feature type="compositionally biased region" description="Basic and acidic residues" evidence="1">
    <location>
        <begin position="594"/>
        <end position="606"/>
    </location>
</feature>
<evidence type="ECO:0000256" key="1">
    <source>
        <dbReference type="SAM" id="MobiDB-lite"/>
    </source>
</evidence>
<evidence type="ECO:0000313" key="3">
    <source>
        <dbReference type="Proteomes" id="UP000799436"/>
    </source>
</evidence>
<feature type="region of interest" description="Disordered" evidence="1">
    <location>
        <begin position="403"/>
        <end position="439"/>
    </location>
</feature>
<accession>A0A6G1KWN1</accession>
<proteinExistence type="predicted"/>
<dbReference type="Proteomes" id="UP000799436">
    <property type="component" value="Unassembled WGS sequence"/>
</dbReference>
<dbReference type="EMBL" id="ML995902">
    <property type="protein sequence ID" value="KAF2765036.1"/>
    <property type="molecule type" value="Genomic_DNA"/>
</dbReference>
<organism evidence="2 3">
    <name type="scientific">Teratosphaeria nubilosa</name>
    <dbReference type="NCBI Taxonomy" id="161662"/>
    <lineage>
        <taxon>Eukaryota</taxon>
        <taxon>Fungi</taxon>
        <taxon>Dikarya</taxon>
        <taxon>Ascomycota</taxon>
        <taxon>Pezizomycotina</taxon>
        <taxon>Dothideomycetes</taxon>
        <taxon>Dothideomycetidae</taxon>
        <taxon>Mycosphaerellales</taxon>
        <taxon>Teratosphaeriaceae</taxon>
        <taxon>Teratosphaeria</taxon>
    </lineage>
</organism>
<reference evidence="2" key="1">
    <citation type="journal article" date="2020" name="Stud. Mycol.">
        <title>101 Dothideomycetes genomes: a test case for predicting lifestyles and emergence of pathogens.</title>
        <authorList>
            <person name="Haridas S."/>
            <person name="Albert R."/>
            <person name="Binder M."/>
            <person name="Bloem J."/>
            <person name="Labutti K."/>
            <person name="Salamov A."/>
            <person name="Andreopoulos B."/>
            <person name="Baker S."/>
            <person name="Barry K."/>
            <person name="Bills G."/>
            <person name="Bluhm B."/>
            <person name="Cannon C."/>
            <person name="Castanera R."/>
            <person name="Culley D."/>
            <person name="Daum C."/>
            <person name="Ezra D."/>
            <person name="Gonzalez J."/>
            <person name="Henrissat B."/>
            <person name="Kuo A."/>
            <person name="Liang C."/>
            <person name="Lipzen A."/>
            <person name="Lutzoni F."/>
            <person name="Magnuson J."/>
            <person name="Mondo S."/>
            <person name="Nolan M."/>
            <person name="Ohm R."/>
            <person name="Pangilinan J."/>
            <person name="Park H.-J."/>
            <person name="Ramirez L."/>
            <person name="Alfaro M."/>
            <person name="Sun H."/>
            <person name="Tritt A."/>
            <person name="Yoshinaga Y."/>
            <person name="Zwiers L.-H."/>
            <person name="Turgeon B."/>
            <person name="Goodwin S."/>
            <person name="Spatafora J."/>
            <person name="Crous P."/>
            <person name="Grigoriev I."/>
        </authorList>
    </citation>
    <scope>NUCLEOTIDE SEQUENCE</scope>
    <source>
        <strain evidence="2">CBS 116005</strain>
    </source>
</reference>
<feature type="compositionally biased region" description="Basic residues" evidence="1">
    <location>
        <begin position="725"/>
        <end position="734"/>
    </location>
</feature>
<evidence type="ECO:0000313" key="2">
    <source>
        <dbReference type="EMBL" id="KAF2765036.1"/>
    </source>
</evidence>
<keyword evidence="3" id="KW-1185">Reference proteome</keyword>
<feature type="compositionally biased region" description="Low complexity" evidence="1">
    <location>
        <begin position="735"/>
        <end position="751"/>
    </location>
</feature>
<evidence type="ECO:0008006" key="4">
    <source>
        <dbReference type="Google" id="ProtNLM"/>
    </source>
</evidence>
<sequence>MAKKKGAQAQGDASPMLGSSLIICRNKHWRYISSFHGPWLQLPPEILDSLAHQNYTMPAPRLVDPAVFYDVVKIRKAVDEAAQDSVRASTGISNTAMNGRMDYFGAGGGPGSQLSKERIFKIRQKAVKLLSKAFTLDEVAASVATMQATSTVEDVGQHVLKREPHSTDAKYVHFFHEKIPSRAMEHYTPLNPLNEIILSLPMEHQAPPLRTRALVQIFKQEWDGAAQDLSYALRIVEELERSHKPNKQELELASKMREEQEAWNKGHRDWRSVPQLKEEEQPKSLKQQLLFNRAGVYLTIACQSVHPALDGLKEYQAAQEKGETTAADAKAQAARLEARKRVKVNAKKAMKDYLGFLSHFDYTPGLPFEITNEIMRRVYDLANGNKTQTPLPKNRLVELDNEGKEVGGDGEEANGNRQLIKHQKPKSEPFERGEDGWPRFPSPKIHPASALFAEKPPADVPPFPNEKTTNAMLNNETINEAFGSREAVTYHPLLTDALHSLLLSHALVQTSPTELLRHAHNAARLARIADGYPIFQAARSPARADWIEVLRRANNWLGLVVPWQKLCAPAPLPEAAGGWAKDSGSGIIAKRRERKEETAEQKRERIKQESIIDALSDDRVVDEESFQKAVRARERRAMEDEQGISGPLKDKDTPALPNTSSASSSTPSTPKVSANGSGHSTDVEQPLPQPKRWAQDENGKEYPISTDRAEAIARWIKEAPLSMGGKKKKRRPAGKKPASAAANGVGTAADGMCNLAVGGDEDEEGPD</sequence>
<feature type="compositionally biased region" description="Basic and acidic residues" evidence="1">
    <location>
        <begin position="425"/>
        <end position="437"/>
    </location>
</feature>
<dbReference type="AlphaFoldDB" id="A0A6G1KWN1"/>
<feature type="region of interest" description="Disordered" evidence="1">
    <location>
        <begin position="631"/>
        <end position="706"/>
    </location>
</feature>